<dbReference type="PRINTS" id="PR01951">
    <property type="entry name" value="LANCEUKARYTE"/>
</dbReference>
<evidence type="ECO:0000256" key="4">
    <source>
        <dbReference type="PIRSR" id="PIRSR607822-1"/>
    </source>
</evidence>
<dbReference type="GO" id="GO:0046872">
    <property type="term" value="F:metal ion binding"/>
    <property type="evidence" value="ECO:0007669"/>
    <property type="project" value="UniProtKB-KW"/>
</dbReference>
<evidence type="ECO:0008006" key="7">
    <source>
        <dbReference type="Google" id="ProtNLM"/>
    </source>
</evidence>
<feature type="binding site" evidence="4">
    <location>
        <position position="333"/>
    </location>
    <ligand>
        <name>Zn(2+)</name>
        <dbReference type="ChEBI" id="CHEBI:29105"/>
    </ligand>
</feature>
<dbReference type="FunFam" id="1.50.10.10:FF:000035">
    <property type="entry name" value="LanC-like protein 2"/>
    <property type="match status" value="1"/>
</dbReference>
<dbReference type="PANTHER" id="PTHR12736:SF22">
    <property type="entry name" value="LANC-LIKE PROTEIN GCL2"/>
    <property type="match status" value="1"/>
</dbReference>
<evidence type="ECO:0000256" key="3">
    <source>
        <dbReference type="ARBA" id="ARBA00022833"/>
    </source>
</evidence>
<dbReference type="SMART" id="SM01260">
    <property type="entry name" value="LANC_like"/>
    <property type="match status" value="1"/>
</dbReference>
<dbReference type="InterPro" id="IPR020464">
    <property type="entry name" value="LanC-like_prot_euk"/>
</dbReference>
<dbReference type="Proteomes" id="UP001408789">
    <property type="component" value="Unassembled WGS sequence"/>
</dbReference>
<keyword evidence="2 4" id="KW-0479">Metal-binding</keyword>
<dbReference type="SUPFAM" id="SSF158745">
    <property type="entry name" value="LanC-like"/>
    <property type="match status" value="1"/>
</dbReference>
<evidence type="ECO:0000313" key="6">
    <source>
        <dbReference type="Proteomes" id="UP001408789"/>
    </source>
</evidence>
<accession>A0AAP0CV55</accession>
<comment type="caution">
    <text evidence="5">The sequence shown here is derived from an EMBL/GenBank/DDBJ whole genome shotgun (WGS) entry which is preliminary data.</text>
</comment>
<dbReference type="EMBL" id="JBCNJP010000020">
    <property type="protein sequence ID" value="KAK9059844.1"/>
    <property type="molecule type" value="Genomic_DNA"/>
</dbReference>
<evidence type="ECO:0000313" key="5">
    <source>
        <dbReference type="EMBL" id="KAK9059844.1"/>
    </source>
</evidence>
<comment type="similarity">
    <text evidence="1">Belongs to the LanC-like protein family.</text>
</comment>
<evidence type="ECO:0000256" key="1">
    <source>
        <dbReference type="ARBA" id="ARBA00007179"/>
    </source>
</evidence>
<dbReference type="GO" id="GO:0031179">
    <property type="term" value="P:peptide modification"/>
    <property type="evidence" value="ECO:0007669"/>
    <property type="project" value="InterPro"/>
</dbReference>
<sequence length="414" mass="46058">MSERYFENFMSEYVQEKAAVPGGIDEEDTQQQDSLTQLLSLPYPTLSQKFKRVALDLKETIVVETWGFTGQKVEDPSLYTGTLGTAFLLLKSYQVSNNEDDLNLCSEIIKACDSAPSNPKVVSFLLGRVGVCALGAVIANLQGNQQMVDYYLTQFKQIDISKDDVQSEFIGGKAGYLWACLFLNKNLGHGTIPSSHTGAIVDDIIEKGRRLGEKGRCPLIYESNGERYWGVAHGLTGIMHVLMHFELKPDDRADVKNTLKYMIDNRFASGNYPRDEEMKSDELVYWCHGAPGVALTLVKAAEVFEDKDMIKAAIDAANVVWTRGLLKKVGLCHGISGNAYVFLSIYRMTGHVEYLHKAKAFGCFLLDRAHKLISEGEMHGGDTPYSLFEGLGGMAYMFLDMSDPVNARFPAYEL</sequence>
<name>A0AAP0CV55_9ASTR</name>
<dbReference type="CDD" id="cd04794">
    <property type="entry name" value="euk_LANCL"/>
    <property type="match status" value="1"/>
</dbReference>
<proteinExistence type="inferred from homology"/>
<dbReference type="InterPro" id="IPR007822">
    <property type="entry name" value="LANC-like"/>
</dbReference>
<dbReference type="GO" id="GO:0005975">
    <property type="term" value="P:carbohydrate metabolic process"/>
    <property type="evidence" value="ECO:0007669"/>
    <property type="project" value="InterPro"/>
</dbReference>
<dbReference type="Pfam" id="PF05147">
    <property type="entry name" value="LANC_like"/>
    <property type="match status" value="1"/>
</dbReference>
<dbReference type="Gene3D" id="1.50.10.10">
    <property type="match status" value="1"/>
</dbReference>
<gene>
    <name evidence="5" type="ORF">SSX86_020548</name>
</gene>
<dbReference type="GO" id="GO:0005886">
    <property type="term" value="C:plasma membrane"/>
    <property type="evidence" value="ECO:0007669"/>
    <property type="project" value="TreeGrafter"/>
</dbReference>
<keyword evidence="3 4" id="KW-0862">Zinc</keyword>
<reference evidence="5 6" key="1">
    <citation type="submission" date="2024-04" db="EMBL/GenBank/DDBJ databases">
        <title>The reference genome of an endangered Asteraceae, Deinandra increscens subsp. villosa, native to the Central Coast of California.</title>
        <authorList>
            <person name="Guilliams M."/>
            <person name="Hasenstab-Lehman K."/>
            <person name="Meyer R."/>
            <person name="Mcevoy S."/>
        </authorList>
    </citation>
    <scope>NUCLEOTIDE SEQUENCE [LARGE SCALE GENOMIC DNA]</scope>
    <source>
        <tissue evidence="5">Leaf</tissue>
    </source>
</reference>
<protein>
    <recommendedName>
        <fullName evidence="7">LanC-like protein 2</fullName>
    </recommendedName>
</protein>
<dbReference type="AlphaFoldDB" id="A0AAP0CV55"/>
<keyword evidence="6" id="KW-1185">Reference proteome</keyword>
<evidence type="ECO:0000256" key="2">
    <source>
        <dbReference type="ARBA" id="ARBA00022723"/>
    </source>
</evidence>
<dbReference type="InterPro" id="IPR012341">
    <property type="entry name" value="6hp_glycosidase-like_sf"/>
</dbReference>
<feature type="binding site" evidence="4">
    <location>
        <position position="332"/>
    </location>
    <ligand>
        <name>Zn(2+)</name>
        <dbReference type="ChEBI" id="CHEBI:29105"/>
    </ligand>
</feature>
<organism evidence="5 6">
    <name type="scientific">Deinandra increscens subsp. villosa</name>
    <dbReference type="NCBI Taxonomy" id="3103831"/>
    <lineage>
        <taxon>Eukaryota</taxon>
        <taxon>Viridiplantae</taxon>
        <taxon>Streptophyta</taxon>
        <taxon>Embryophyta</taxon>
        <taxon>Tracheophyta</taxon>
        <taxon>Spermatophyta</taxon>
        <taxon>Magnoliopsida</taxon>
        <taxon>eudicotyledons</taxon>
        <taxon>Gunneridae</taxon>
        <taxon>Pentapetalae</taxon>
        <taxon>asterids</taxon>
        <taxon>campanulids</taxon>
        <taxon>Asterales</taxon>
        <taxon>Asteraceae</taxon>
        <taxon>Asteroideae</taxon>
        <taxon>Heliantheae alliance</taxon>
        <taxon>Madieae</taxon>
        <taxon>Madiinae</taxon>
        <taxon>Deinandra</taxon>
    </lineage>
</organism>
<dbReference type="PANTHER" id="PTHR12736">
    <property type="entry name" value="LANC-LIKE PROTEIN"/>
    <property type="match status" value="1"/>
</dbReference>
<feature type="binding site" evidence="4">
    <location>
        <position position="287"/>
    </location>
    <ligand>
        <name>Zn(2+)</name>
        <dbReference type="ChEBI" id="CHEBI:29105"/>
    </ligand>
</feature>
<dbReference type="PRINTS" id="PR01950">
    <property type="entry name" value="LANCSUPER"/>
</dbReference>